<dbReference type="SUPFAM" id="SSF81624">
    <property type="entry name" value="N-terminal domain of MutM-like DNA repair proteins"/>
    <property type="match status" value="1"/>
</dbReference>
<comment type="catalytic activity">
    <reaction evidence="1">
        <text>Hydrolysis of DNA containing ring-opened 7-methylguanine residues, releasing 2,6-diamino-4-hydroxy-5-(N-methyl)formamidopyrimidine.</text>
        <dbReference type="EC" id="3.2.2.23"/>
    </reaction>
</comment>
<keyword evidence="5" id="KW-0238">DNA-binding</keyword>
<dbReference type="GO" id="GO:0016829">
    <property type="term" value="F:lyase activity"/>
    <property type="evidence" value="ECO:0007669"/>
    <property type="project" value="UniProtKB-KW"/>
</dbReference>
<evidence type="ECO:0000313" key="12">
    <source>
        <dbReference type="EMBL" id="GMM52172.1"/>
    </source>
</evidence>
<feature type="domain" description="Formamidopyrimidine-DNA glycosylase catalytic" evidence="11">
    <location>
        <begin position="2"/>
        <end position="153"/>
    </location>
</feature>
<proteinExistence type="inferred from homology"/>
<dbReference type="InterPro" id="IPR035937">
    <property type="entry name" value="FPG_N"/>
</dbReference>
<feature type="compositionally biased region" description="Polar residues" evidence="10">
    <location>
        <begin position="317"/>
        <end position="329"/>
    </location>
</feature>
<dbReference type="GO" id="GO:0005634">
    <property type="term" value="C:nucleus"/>
    <property type="evidence" value="ECO:0007669"/>
    <property type="project" value="TreeGrafter"/>
</dbReference>
<keyword evidence="9" id="KW-0326">Glycosidase</keyword>
<keyword evidence="6" id="KW-0234">DNA repair</keyword>
<dbReference type="FunFam" id="1.10.8.50:FF:000009">
    <property type="entry name" value="Formamidopyrimidine-DNA glycosylase"/>
    <property type="match status" value="1"/>
</dbReference>
<keyword evidence="7" id="KW-0456">Lyase</keyword>
<dbReference type="AlphaFoldDB" id="A0AAV5RLQ0"/>
<dbReference type="GO" id="GO:0003684">
    <property type="term" value="F:damaged DNA binding"/>
    <property type="evidence" value="ECO:0007669"/>
    <property type="project" value="InterPro"/>
</dbReference>
<dbReference type="InterPro" id="IPR015886">
    <property type="entry name" value="H2TH_FPG"/>
</dbReference>
<dbReference type="Proteomes" id="UP001362899">
    <property type="component" value="Unassembled WGS sequence"/>
</dbReference>
<dbReference type="InterPro" id="IPR010979">
    <property type="entry name" value="Ribosomal_uS13-like_H2TH"/>
</dbReference>
<evidence type="ECO:0000256" key="7">
    <source>
        <dbReference type="ARBA" id="ARBA00023239"/>
    </source>
</evidence>
<evidence type="ECO:0000256" key="6">
    <source>
        <dbReference type="ARBA" id="ARBA00023204"/>
    </source>
</evidence>
<evidence type="ECO:0000256" key="4">
    <source>
        <dbReference type="ARBA" id="ARBA00022801"/>
    </source>
</evidence>
<evidence type="ECO:0000256" key="1">
    <source>
        <dbReference type="ARBA" id="ARBA00001668"/>
    </source>
</evidence>
<dbReference type="Gene3D" id="1.10.8.50">
    <property type="match status" value="1"/>
</dbReference>
<dbReference type="SUPFAM" id="SSF46946">
    <property type="entry name" value="S13-like H2TH domain"/>
    <property type="match status" value="1"/>
</dbReference>
<comment type="caution">
    <text evidence="12">The sequence shown here is derived from an EMBL/GenBank/DDBJ whole genome shotgun (WGS) entry which is preliminary data.</text>
</comment>
<accession>A0AAV5RLQ0</accession>
<dbReference type="PANTHER" id="PTHR22993:SF9">
    <property type="entry name" value="FORMAMIDOPYRIMIDINE-DNA GLYCOSYLASE"/>
    <property type="match status" value="1"/>
</dbReference>
<evidence type="ECO:0000256" key="9">
    <source>
        <dbReference type="ARBA" id="ARBA00023295"/>
    </source>
</evidence>
<name>A0AAV5RLQ0_STABA</name>
<protein>
    <recommendedName>
        <fullName evidence="11">Formamidopyrimidine-DNA glycosylase catalytic domain-containing protein</fullName>
    </recommendedName>
</protein>
<dbReference type="InterPro" id="IPR012319">
    <property type="entry name" value="FPG_cat"/>
</dbReference>
<evidence type="ECO:0000256" key="10">
    <source>
        <dbReference type="SAM" id="MobiDB-lite"/>
    </source>
</evidence>
<dbReference type="Pfam" id="PF01149">
    <property type="entry name" value="Fapy_DNA_glyco"/>
    <property type="match status" value="1"/>
</dbReference>
<feature type="compositionally biased region" description="Basic residues" evidence="10">
    <location>
        <begin position="359"/>
        <end position="368"/>
    </location>
</feature>
<dbReference type="SMART" id="SM00898">
    <property type="entry name" value="Fapy_DNA_glyco"/>
    <property type="match status" value="1"/>
</dbReference>
<evidence type="ECO:0000256" key="3">
    <source>
        <dbReference type="ARBA" id="ARBA00022763"/>
    </source>
</evidence>
<dbReference type="Pfam" id="PF06831">
    <property type="entry name" value="H2TH"/>
    <property type="match status" value="1"/>
</dbReference>
<feature type="region of interest" description="Disordered" evidence="10">
    <location>
        <begin position="317"/>
        <end position="378"/>
    </location>
</feature>
<dbReference type="PROSITE" id="PS51068">
    <property type="entry name" value="FPG_CAT"/>
    <property type="match status" value="1"/>
</dbReference>
<evidence type="ECO:0000256" key="8">
    <source>
        <dbReference type="ARBA" id="ARBA00023268"/>
    </source>
</evidence>
<organism evidence="12 13">
    <name type="scientific">Starmerella bacillaris</name>
    <name type="common">Yeast</name>
    <name type="synonym">Candida zemplinina</name>
    <dbReference type="NCBI Taxonomy" id="1247836"/>
    <lineage>
        <taxon>Eukaryota</taxon>
        <taxon>Fungi</taxon>
        <taxon>Dikarya</taxon>
        <taxon>Ascomycota</taxon>
        <taxon>Saccharomycotina</taxon>
        <taxon>Dipodascomycetes</taxon>
        <taxon>Dipodascales</taxon>
        <taxon>Trichomonascaceae</taxon>
        <taxon>Starmerella</taxon>
    </lineage>
</organism>
<dbReference type="EMBL" id="BTGC01000008">
    <property type="protein sequence ID" value="GMM52172.1"/>
    <property type="molecule type" value="Genomic_DNA"/>
</dbReference>
<keyword evidence="13" id="KW-1185">Reference proteome</keyword>
<comment type="similarity">
    <text evidence="2">Belongs to the FPG family.</text>
</comment>
<evidence type="ECO:0000313" key="13">
    <source>
        <dbReference type="Proteomes" id="UP001362899"/>
    </source>
</evidence>
<dbReference type="SMART" id="SM01232">
    <property type="entry name" value="H2TH"/>
    <property type="match status" value="1"/>
</dbReference>
<evidence type="ECO:0000256" key="5">
    <source>
        <dbReference type="ARBA" id="ARBA00023125"/>
    </source>
</evidence>
<dbReference type="Gene3D" id="3.20.190.10">
    <property type="entry name" value="MutM-like, N-terminal"/>
    <property type="match status" value="1"/>
</dbReference>
<dbReference type="PANTHER" id="PTHR22993">
    <property type="entry name" value="FORMAMIDOPYRIMIDINE-DNA GLYCOSYLASE"/>
    <property type="match status" value="1"/>
</dbReference>
<keyword evidence="3" id="KW-0227">DNA damage</keyword>
<reference evidence="12 13" key="1">
    <citation type="journal article" date="2023" name="Elife">
        <title>Identification of key yeast species and microbe-microbe interactions impacting larval growth of Drosophila in the wild.</title>
        <authorList>
            <person name="Mure A."/>
            <person name="Sugiura Y."/>
            <person name="Maeda R."/>
            <person name="Honda K."/>
            <person name="Sakurai N."/>
            <person name="Takahashi Y."/>
            <person name="Watada M."/>
            <person name="Katoh T."/>
            <person name="Gotoh A."/>
            <person name="Gotoh Y."/>
            <person name="Taniguchi I."/>
            <person name="Nakamura K."/>
            <person name="Hayashi T."/>
            <person name="Katayama T."/>
            <person name="Uemura T."/>
            <person name="Hattori Y."/>
        </authorList>
    </citation>
    <scope>NUCLEOTIDE SEQUENCE [LARGE SCALE GENOMIC DNA]</scope>
    <source>
        <strain evidence="12 13">SB-73</strain>
    </source>
</reference>
<dbReference type="GO" id="GO:0008534">
    <property type="term" value="F:oxidized purine nucleobase lesion DNA N-glycosylase activity"/>
    <property type="evidence" value="ECO:0007669"/>
    <property type="project" value="UniProtKB-EC"/>
</dbReference>
<keyword evidence="8" id="KW-0511">Multifunctional enzyme</keyword>
<dbReference type="GO" id="GO:0006284">
    <property type="term" value="P:base-excision repair"/>
    <property type="evidence" value="ECO:0007669"/>
    <property type="project" value="InterPro"/>
</dbReference>
<evidence type="ECO:0000256" key="2">
    <source>
        <dbReference type="ARBA" id="ARBA00009409"/>
    </source>
</evidence>
<dbReference type="GO" id="GO:0003906">
    <property type="term" value="F:DNA-(apurinic or apyrimidinic site) endonuclease activity"/>
    <property type="evidence" value="ECO:0007669"/>
    <property type="project" value="InterPro"/>
</dbReference>
<sequence length="378" mass="42746">MPELGEVSHQVSLLRTHLLSKIIKKVDAPPDNLLYVAPLTNSIFVDTLINAKVTDIGRQGKYFWFELNSSKTILMHLGMTGWIYIRNALTHYAPMEQGGDKKLKEWHKELEEQGKSAEDSKFVVTDWIPKYTKFSFETDDGQEFAFSDPRRLGRVRLFDCSSEGIHKFDPINKLGTDFSQLSNSESESLRSIIVPQLLKRKAPLKSVLLDQKVFSGIGNWMADEILFQSHMHPEEKASSLEIDEMNTLYDNIVLVCKTASELEGNTALFPKSWLMLHRWGKSRKGTQTIADGSAIDFVTVGGRTSCYVPDIQKLKSLNKTKSDPSTPDSVKTKELESEEGETVKKEEDRNNEAKSGTSKTKKARKSTKMTKDEDETTN</sequence>
<evidence type="ECO:0000259" key="11">
    <source>
        <dbReference type="PROSITE" id="PS51068"/>
    </source>
</evidence>
<dbReference type="GO" id="GO:0008270">
    <property type="term" value="F:zinc ion binding"/>
    <property type="evidence" value="ECO:0007669"/>
    <property type="project" value="InterPro"/>
</dbReference>
<gene>
    <name evidence="12" type="ORF">DASB73_031350</name>
</gene>
<feature type="compositionally biased region" description="Basic and acidic residues" evidence="10">
    <location>
        <begin position="330"/>
        <end position="352"/>
    </location>
</feature>
<keyword evidence="4" id="KW-0378">Hydrolase</keyword>